<dbReference type="RefSeq" id="WP_169659370.1">
    <property type="nucleotide sequence ID" value="NZ_JABANE010000087.1"/>
</dbReference>
<comment type="caution">
    <text evidence="1">The sequence shown here is derived from an EMBL/GenBank/DDBJ whole genome shotgun (WGS) entry which is preliminary data.</text>
</comment>
<dbReference type="AlphaFoldDB" id="A0A7X9RYL6"/>
<sequence length="269" mass="31825">MKPTEQQLLDFQSLTLKAQAYIDTIKNSPEERLESRKQYYIKYGEADGDLYGFGNSEIDFLEWEVERGVLAPEYHARWWYNVNLKFIYYSVLGSYVFEEGLQCEDIPQPVERWVDYLKDPCSSKWYKAHNTSIIYGYIEYKELAKEESWIEQYFINEVLDRLLYAEVMVEGETQLFGPIGRFLANPRFPAVDILVKIKDLYPENYPLKFKDMLNVLDIGFDIGTLISYVLDKVIIKRNLKKIYSYISELLDIPELDRFIVGKKVNYPQI</sequence>
<proteinExistence type="predicted"/>
<evidence type="ECO:0000313" key="1">
    <source>
        <dbReference type="EMBL" id="NME71148.1"/>
    </source>
</evidence>
<evidence type="ECO:0000313" key="2">
    <source>
        <dbReference type="Proteomes" id="UP000576082"/>
    </source>
</evidence>
<organism evidence="1 2">
    <name type="scientific">Flammeovirga aprica JL-4</name>
    <dbReference type="NCBI Taxonomy" id="694437"/>
    <lineage>
        <taxon>Bacteria</taxon>
        <taxon>Pseudomonadati</taxon>
        <taxon>Bacteroidota</taxon>
        <taxon>Cytophagia</taxon>
        <taxon>Cytophagales</taxon>
        <taxon>Flammeovirgaceae</taxon>
        <taxon>Flammeovirga</taxon>
    </lineage>
</organism>
<name>A0A7X9RYL6_9BACT</name>
<reference evidence="1 2" key="1">
    <citation type="submission" date="2020-04" db="EMBL/GenBank/DDBJ databases">
        <title>Flammeovirga sp. SR4, a novel species isolated from seawater.</title>
        <authorList>
            <person name="Wang X."/>
        </authorList>
    </citation>
    <scope>NUCLEOTIDE SEQUENCE [LARGE SCALE GENOMIC DNA]</scope>
    <source>
        <strain evidence="1 2">ATCC 23126</strain>
    </source>
</reference>
<protein>
    <submittedName>
        <fullName evidence="1">Uncharacterized protein</fullName>
    </submittedName>
</protein>
<accession>A0A7X9RYL6</accession>
<dbReference type="EMBL" id="JABANE010000087">
    <property type="protein sequence ID" value="NME71148.1"/>
    <property type="molecule type" value="Genomic_DNA"/>
</dbReference>
<gene>
    <name evidence="1" type="ORF">HHU12_24485</name>
</gene>
<keyword evidence="2" id="KW-1185">Reference proteome</keyword>
<dbReference type="Proteomes" id="UP000576082">
    <property type="component" value="Unassembled WGS sequence"/>
</dbReference>